<feature type="domain" description="4Fe-4S ferredoxin-type" evidence="10">
    <location>
        <begin position="30"/>
        <end position="62"/>
    </location>
</feature>
<keyword evidence="4" id="KW-0813">Transport</keyword>
<feature type="domain" description="4Fe-4S ferredoxin-type" evidence="10">
    <location>
        <begin position="63"/>
        <end position="92"/>
    </location>
</feature>
<dbReference type="GO" id="GO:0005506">
    <property type="term" value="F:iron ion binding"/>
    <property type="evidence" value="ECO:0007669"/>
    <property type="project" value="InterPro"/>
</dbReference>
<dbReference type="AlphaFoldDB" id="A0A8J8Q6W0"/>
<evidence type="ECO:0000256" key="7">
    <source>
        <dbReference type="ARBA" id="ARBA00023004"/>
    </source>
</evidence>
<comment type="similarity">
    <text evidence="2">To ferredoxins from P.putida and C.tartarivorum, ferredoxin I from A.vinelandii, ferredoxin II from D.desulfuricans.</text>
</comment>
<name>A0A8J8Q6W0_9EURY</name>
<dbReference type="PANTHER" id="PTHR43082">
    <property type="entry name" value="FERREDOXIN-LIKE"/>
    <property type="match status" value="1"/>
</dbReference>
<comment type="caution">
    <text evidence="11">The sequence shown here is derived from an EMBL/GenBank/DDBJ whole genome shotgun (WGS) entry which is preliminary data.</text>
</comment>
<dbReference type="Proteomes" id="UP000766904">
    <property type="component" value="Unassembled WGS sequence"/>
</dbReference>
<keyword evidence="7" id="KW-0408">Iron</keyword>
<evidence type="ECO:0000256" key="1">
    <source>
        <dbReference type="ARBA" id="ARBA00003208"/>
    </source>
</evidence>
<evidence type="ECO:0000256" key="6">
    <source>
        <dbReference type="ARBA" id="ARBA00022982"/>
    </source>
</evidence>
<evidence type="ECO:0000313" key="12">
    <source>
        <dbReference type="Proteomes" id="UP000766904"/>
    </source>
</evidence>
<keyword evidence="6" id="KW-0249">Electron transport</keyword>
<gene>
    <name evidence="11" type="ORF">CV102_09505</name>
</gene>
<keyword evidence="5" id="KW-0479">Metal-binding</keyword>
<reference evidence="11" key="1">
    <citation type="submission" date="2017-11" db="EMBL/GenBank/DDBJ databases">
        <authorList>
            <person name="Kajale S.C."/>
            <person name="Sharma A."/>
        </authorList>
    </citation>
    <scope>NUCLEOTIDE SEQUENCE</scope>
    <source>
        <strain evidence="11">LS1_42</strain>
    </source>
</reference>
<dbReference type="Gene3D" id="3.30.70.20">
    <property type="match status" value="1"/>
</dbReference>
<dbReference type="InterPro" id="IPR012206">
    <property type="entry name" value="Fd_FixX"/>
</dbReference>
<evidence type="ECO:0000259" key="10">
    <source>
        <dbReference type="PROSITE" id="PS51379"/>
    </source>
</evidence>
<dbReference type="PIRSF" id="PIRSF036548">
    <property type="entry name" value="Fdx_FixX"/>
    <property type="match status" value="1"/>
</dbReference>
<dbReference type="OrthoDB" id="7950at2157"/>
<accession>A0A8J8Q6W0</accession>
<keyword evidence="8" id="KW-0411">Iron-sulfur</keyword>
<evidence type="ECO:0000256" key="2">
    <source>
        <dbReference type="ARBA" id="ARBA00009192"/>
    </source>
</evidence>
<keyword evidence="12" id="KW-1185">Reference proteome</keyword>
<comment type="function">
    <text evidence="1">Could be a 3Fe-4S cluster-containing protein.</text>
</comment>
<evidence type="ECO:0000256" key="4">
    <source>
        <dbReference type="ARBA" id="ARBA00022448"/>
    </source>
</evidence>
<dbReference type="RefSeq" id="WP_148857745.1">
    <property type="nucleotide sequence ID" value="NZ_PHNJ01000004.1"/>
</dbReference>
<dbReference type="EMBL" id="PHNJ01000004">
    <property type="protein sequence ID" value="TYL38744.1"/>
    <property type="molecule type" value="Genomic_DNA"/>
</dbReference>
<evidence type="ECO:0000313" key="11">
    <source>
        <dbReference type="EMBL" id="TYL38744.1"/>
    </source>
</evidence>
<evidence type="ECO:0000256" key="9">
    <source>
        <dbReference type="ARBA" id="ARBA00023231"/>
    </source>
</evidence>
<proteinExistence type="predicted"/>
<dbReference type="InterPro" id="IPR017896">
    <property type="entry name" value="4Fe4S_Fe-S-bd"/>
</dbReference>
<dbReference type="PANTHER" id="PTHR43082:SF3">
    <property type="entry name" value="FERREDOXIN-LIKE PROTEIN YDIT"/>
    <property type="match status" value="1"/>
</dbReference>
<dbReference type="PROSITE" id="PS51379">
    <property type="entry name" value="4FE4S_FER_2"/>
    <property type="match status" value="2"/>
</dbReference>
<evidence type="ECO:0000256" key="3">
    <source>
        <dbReference type="ARBA" id="ARBA00020378"/>
    </source>
</evidence>
<dbReference type="Pfam" id="PF05187">
    <property type="entry name" value="Fer4_ETF_QO"/>
    <property type="match status" value="1"/>
</dbReference>
<dbReference type="SUPFAM" id="SSF54862">
    <property type="entry name" value="4Fe-4S ferredoxins"/>
    <property type="match status" value="1"/>
</dbReference>
<evidence type="ECO:0000256" key="8">
    <source>
        <dbReference type="ARBA" id="ARBA00023014"/>
    </source>
</evidence>
<dbReference type="InterPro" id="IPR007859">
    <property type="entry name" value="ETF-QO/FixX_C"/>
</dbReference>
<sequence length="103" mass="11490">MSADSPTQQIENDSLEDRLYTVRYDDPGDSHLDVKVPEVCAECETNDCVKVCPANVWREGEDGVPQIAYENCLECSSCRFACGYDNVVWEYPKTGGGMTFKHG</sequence>
<dbReference type="GO" id="GO:0051536">
    <property type="term" value="F:iron-sulfur cluster binding"/>
    <property type="evidence" value="ECO:0007669"/>
    <property type="project" value="UniProtKB-KW"/>
</dbReference>
<dbReference type="PROSITE" id="PS00198">
    <property type="entry name" value="4FE4S_FER_1"/>
    <property type="match status" value="1"/>
</dbReference>
<protein>
    <recommendedName>
        <fullName evidence="3">Ferredoxin-like protein</fullName>
    </recommendedName>
</protein>
<evidence type="ECO:0000256" key="5">
    <source>
        <dbReference type="ARBA" id="ARBA00022723"/>
    </source>
</evidence>
<dbReference type="InterPro" id="IPR017900">
    <property type="entry name" value="4Fe4S_Fe_S_CS"/>
</dbReference>
<keyword evidence="9" id="KW-0535">Nitrogen fixation</keyword>
<dbReference type="GO" id="GO:0016491">
    <property type="term" value="F:oxidoreductase activity"/>
    <property type="evidence" value="ECO:0007669"/>
    <property type="project" value="UniProtKB-ARBA"/>
</dbReference>
<organism evidence="11 12">
    <name type="scientific">Natronococcus pandeyae</name>
    <dbReference type="NCBI Taxonomy" id="2055836"/>
    <lineage>
        <taxon>Archaea</taxon>
        <taxon>Methanobacteriati</taxon>
        <taxon>Methanobacteriota</taxon>
        <taxon>Stenosarchaea group</taxon>
        <taxon>Halobacteria</taxon>
        <taxon>Halobacteriales</taxon>
        <taxon>Natrialbaceae</taxon>
        <taxon>Natronococcus</taxon>
    </lineage>
</organism>